<dbReference type="Pfam" id="PF11391">
    <property type="entry name" value="DUF2798"/>
    <property type="match status" value="2"/>
</dbReference>
<dbReference type="RefSeq" id="WP_227710706.1">
    <property type="nucleotide sequence ID" value="NZ_JAJEQW010000017.1"/>
</dbReference>
<feature type="transmembrane region" description="Helical" evidence="1">
    <location>
        <begin position="85"/>
        <end position="106"/>
    </location>
</feature>
<feature type="transmembrane region" description="Helical" evidence="1">
    <location>
        <begin position="49"/>
        <end position="73"/>
    </location>
</feature>
<evidence type="ECO:0000313" key="2">
    <source>
        <dbReference type="EMBL" id="MCC2243210.1"/>
    </source>
</evidence>
<dbReference type="InterPro" id="IPR021529">
    <property type="entry name" value="DUF2798"/>
</dbReference>
<dbReference type="Proteomes" id="UP001198893">
    <property type="component" value="Unassembled WGS sequence"/>
</dbReference>
<protein>
    <submittedName>
        <fullName evidence="2">DUF2798 domain-containing protein</fullName>
    </submittedName>
</protein>
<feature type="transmembrane region" description="Helical" evidence="1">
    <location>
        <begin position="9"/>
        <end position="29"/>
    </location>
</feature>
<feature type="transmembrane region" description="Helical" evidence="1">
    <location>
        <begin position="118"/>
        <end position="140"/>
    </location>
</feature>
<evidence type="ECO:0000313" key="3">
    <source>
        <dbReference type="Proteomes" id="UP001198893"/>
    </source>
</evidence>
<sequence>MPMHKRESLIYTVLMCFTMVLWMSMYNVALHMGTLNMEVIREGWLGFPLAYVCAMCLDWLLVSKIAKGFAFRFLVKPESSTTKKVIAVSCCMVVPMVIFMSLYGGLEACVKSGAWNMLLIIWLTNIPKNFIMALPFQLLIAGPLVRKIFRTAFPVGTVLLEAESGNPV</sequence>
<comment type="caution">
    <text evidence="2">The sequence shown here is derived from an EMBL/GenBank/DDBJ whole genome shotgun (WGS) entry which is preliminary data.</text>
</comment>
<name>A0AAW4WM55_9FIRM</name>
<accession>A0AAW4WM55</accession>
<proteinExistence type="predicted"/>
<dbReference type="AlphaFoldDB" id="A0AAW4WM55"/>
<keyword evidence="1" id="KW-0812">Transmembrane</keyword>
<evidence type="ECO:0000256" key="1">
    <source>
        <dbReference type="SAM" id="Phobius"/>
    </source>
</evidence>
<keyword evidence="1" id="KW-1133">Transmembrane helix</keyword>
<keyword evidence="1" id="KW-0472">Membrane</keyword>
<reference evidence="2" key="1">
    <citation type="submission" date="2021-10" db="EMBL/GenBank/DDBJ databases">
        <title>Anaerobic single-cell dispensing facilitates the cultivation of human gut bacteria.</title>
        <authorList>
            <person name="Afrizal A."/>
        </authorList>
    </citation>
    <scope>NUCLEOTIDE SEQUENCE</scope>
    <source>
        <strain evidence="2">CLA-AA-H204</strain>
    </source>
</reference>
<gene>
    <name evidence="2" type="ORF">LKD47_13085</name>
</gene>
<organism evidence="2 3">
    <name type="scientific">Roseburia amylophila</name>
    <dbReference type="NCBI Taxonomy" id="2981794"/>
    <lineage>
        <taxon>Bacteria</taxon>
        <taxon>Bacillati</taxon>
        <taxon>Bacillota</taxon>
        <taxon>Clostridia</taxon>
        <taxon>Lachnospirales</taxon>
        <taxon>Lachnospiraceae</taxon>
        <taxon>Roseburia</taxon>
    </lineage>
</organism>
<dbReference type="EMBL" id="JAJEQW010000017">
    <property type="protein sequence ID" value="MCC2243210.1"/>
    <property type="molecule type" value="Genomic_DNA"/>
</dbReference>